<evidence type="ECO:0000313" key="2">
    <source>
        <dbReference type="Proteomes" id="UP001152795"/>
    </source>
</evidence>
<dbReference type="EMBL" id="CACRXK020035330">
    <property type="protein sequence ID" value="CAB4044539.1"/>
    <property type="molecule type" value="Genomic_DNA"/>
</dbReference>
<feature type="non-terminal residue" evidence="1">
    <location>
        <position position="1"/>
    </location>
</feature>
<proteinExistence type="predicted"/>
<name>A0A6S7LUR3_PARCT</name>
<keyword evidence="2" id="KW-1185">Reference proteome</keyword>
<evidence type="ECO:0000313" key="1">
    <source>
        <dbReference type="EMBL" id="CAB4044539.1"/>
    </source>
</evidence>
<comment type="caution">
    <text evidence="1">The sequence shown here is derived from an EMBL/GenBank/DDBJ whole genome shotgun (WGS) entry which is preliminary data.</text>
</comment>
<organism evidence="1 2">
    <name type="scientific">Paramuricea clavata</name>
    <name type="common">Red gorgonian</name>
    <name type="synonym">Violescent sea-whip</name>
    <dbReference type="NCBI Taxonomy" id="317549"/>
    <lineage>
        <taxon>Eukaryota</taxon>
        <taxon>Metazoa</taxon>
        <taxon>Cnidaria</taxon>
        <taxon>Anthozoa</taxon>
        <taxon>Octocorallia</taxon>
        <taxon>Malacalcyonacea</taxon>
        <taxon>Plexauridae</taxon>
        <taxon>Paramuricea</taxon>
    </lineage>
</organism>
<dbReference type="Proteomes" id="UP001152795">
    <property type="component" value="Unassembled WGS sequence"/>
</dbReference>
<sequence>ATKLGPWLFLLMIDDLSVSEIFNMWKCVDDTTVSETISKGQHSHVQQAVDQVNEWSKENLMQLNSEKTKELIISFS</sequence>
<protein>
    <submittedName>
        <fullName evidence="1">Uncharacterized protein</fullName>
    </submittedName>
</protein>
<dbReference type="AlphaFoldDB" id="A0A6S7LUR3"/>
<accession>A0A6S7LUR3</accession>
<gene>
    <name evidence="1" type="ORF">PACLA_8A013318</name>
</gene>
<reference evidence="1" key="1">
    <citation type="submission" date="2020-04" db="EMBL/GenBank/DDBJ databases">
        <authorList>
            <person name="Alioto T."/>
            <person name="Alioto T."/>
            <person name="Gomez Garrido J."/>
        </authorList>
    </citation>
    <scope>NUCLEOTIDE SEQUENCE</scope>
    <source>
        <strain evidence="1">A484AB</strain>
    </source>
</reference>
<dbReference type="OrthoDB" id="5975077at2759"/>